<comment type="catalytic activity">
    <reaction evidence="6">
        <text>(6S)-NADHX + ADP = AMP + phosphate + NADH + H(+)</text>
        <dbReference type="Rhea" id="RHEA:32223"/>
        <dbReference type="ChEBI" id="CHEBI:15378"/>
        <dbReference type="ChEBI" id="CHEBI:43474"/>
        <dbReference type="ChEBI" id="CHEBI:57945"/>
        <dbReference type="ChEBI" id="CHEBI:64074"/>
        <dbReference type="ChEBI" id="CHEBI:456215"/>
        <dbReference type="ChEBI" id="CHEBI:456216"/>
        <dbReference type="EC" id="4.2.1.136"/>
    </reaction>
</comment>
<comment type="function">
    <text evidence="6">Catalyzes the dehydration of the S-form of NAD(P)HX at the expense of ADP, which is converted to AMP. Together with NAD(P)HX epimerase, which catalyzes the epimerization of the S- and R-forms, the enzyme allows the repair of both epimers of NAD(P)HX, a damaged form of NAD(P)H that is a result of enzymatic or heat-dependent hydration.</text>
</comment>
<protein>
    <recommendedName>
        <fullName evidence="6">ADP-dependent (S)-NAD(P)H-hydrate dehydratase</fullName>
        <ecNumber evidence="6">4.2.1.136</ecNumber>
    </recommendedName>
    <alternativeName>
        <fullName evidence="6">ADP-dependent NAD(P)HX dehydratase</fullName>
    </alternativeName>
</protein>
<proteinExistence type="inferred from homology"/>
<comment type="cofactor">
    <cofactor evidence="6">
        <name>Mg(2+)</name>
        <dbReference type="ChEBI" id="CHEBI:18420"/>
    </cofactor>
</comment>
<sequence length="284" mass="29060">MSGNSDAATDGVDHATAIAALTKGQGHKYDHGHALVIAGGVGHGGAARLSARAALRVGAGLVTLGPPGSSLIEHAGPPDALMRRGVDDASGVIDLLRDARIDALCLGPGCGIKRAADLLPVVLDAGLTTLLDADALSALSRAGFDGLHELCVLTPHEGEFRRLFPDLGDGLARIEQDDRIARVRDASLRTGATVLLKGPLTIIAHPDGRVRRHSAFDVPWLAAAGSGDVLAGIITGLLARGLPPLDAAATGAWLHAAAARRFGPGLIADDLPEQIPALFRDLGL</sequence>
<dbReference type="SUPFAM" id="SSF53613">
    <property type="entry name" value="Ribokinase-like"/>
    <property type="match status" value="1"/>
</dbReference>
<feature type="binding site" evidence="6">
    <location>
        <position position="227"/>
    </location>
    <ligand>
        <name>AMP</name>
        <dbReference type="ChEBI" id="CHEBI:456215"/>
    </ligand>
</feature>
<dbReference type="CDD" id="cd01171">
    <property type="entry name" value="YXKO-related"/>
    <property type="match status" value="1"/>
</dbReference>
<evidence type="ECO:0000313" key="8">
    <source>
        <dbReference type="EMBL" id="MCQ0971218.1"/>
    </source>
</evidence>
<feature type="binding site" evidence="6">
    <location>
        <position position="46"/>
    </location>
    <ligand>
        <name>(6S)-NADPHX</name>
        <dbReference type="ChEBI" id="CHEBI:64076"/>
    </ligand>
</feature>
<keyword evidence="5 6" id="KW-0456">Lyase</keyword>
<dbReference type="InterPro" id="IPR017953">
    <property type="entry name" value="Carbohydrate_kinase_pred_CS"/>
</dbReference>
<evidence type="ECO:0000256" key="4">
    <source>
        <dbReference type="ARBA" id="ARBA00023027"/>
    </source>
</evidence>
<comment type="catalytic activity">
    <reaction evidence="6">
        <text>(6S)-NADPHX + ADP = AMP + phosphate + NADPH + H(+)</text>
        <dbReference type="Rhea" id="RHEA:32235"/>
        <dbReference type="ChEBI" id="CHEBI:15378"/>
        <dbReference type="ChEBI" id="CHEBI:43474"/>
        <dbReference type="ChEBI" id="CHEBI:57783"/>
        <dbReference type="ChEBI" id="CHEBI:64076"/>
        <dbReference type="ChEBI" id="CHEBI:456215"/>
        <dbReference type="ChEBI" id="CHEBI:456216"/>
        <dbReference type="EC" id="4.2.1.136"/>
    </reaction>
</comment>
<keyword evidence="9" id="KW-1185">Reference proteome</keyword>
<dbReference type="Proteomes" id="UP001203945">
    <property type="component" value="Unassembled WGS sequence"/>
</dbReference>
<dbReference type="InterPro" id="IPR000631">
    <property type="entry name" value="CARKD"/>
</dbReference>
<dbReference type="HAMAP" id="MF_01965">
    <property type="entry name" value="NADHX_dehydratase"/>
    <property type="match status" value="1"/>
</dbReference>
<organism evidence="8 9">
    <name type="scientific">Paracoccus albicereus</name>
    <dbReference type="NCBI Taxonomy" id="2922394"/>
    <lineage>
        <taxon>Bacteria</taxon>
        <taxon>Pseudomonadati</taxon>
        <taxon>Pseudomonadota</taxon>
        <taxon>Alphaproteobacteria</taxon>
        <taxon>Rhodobacterales</taxon>
        <taxon>Paracoccaceae</taxon>
        <taxon>Paracoccus</taxon>
    </lineage>
</organism>
<feature type="binding site" evidence="6">
    <location>
        <position position="109"/>
    </location>
    <ligand>
        <name>(6S)-NADPHX</name>
        <dbReference type="ChEBI" id="CHEBI:64076"/>
    </ligand>
</feature>
<dbReference type="PROSITE" id="PS51383">
    <property type="entry name" value="YJEF_C_3"/>
    <property type="match status" value="1"/>
</dbReference>
<feature type="binding site" evidence="6">
    <location>
        <begin position="197"/>
        <end position="201"/>
    </location>
    <ligand>
        <name>AMP</name>
        <dbReference type="ChEBI" id="CHEBI:456215"/>
    </ligand>
</feature>
<comment type="similarity">
    <text evidence="6">Belongs to the NnrD/CARKD family.</text>
</comment>
<keyword evidence="1 6" id="KW-0547">Nucleotide-binding</keyword>
<dbReference type="EMBL" id="JAKZEU010000004">
    <property type="protein sequence ID" value="MCQ0971218.1"/>
    <property type="molecule type" value="Genomic_DNA"/>
</dbReference>
<evidence type="ECO:0000256" key="3">
    <source>
        <dbReference type="ARBA" id="ARBA00022857"/>
    </source>
</evidence>
<comment type="subunit">
    <text evidence="6">Homotetramer.</text>
</comment>
<feature type="domain" description="YjeF C-terminal" evidence="7">
    <location>
        <begin position="11"/>
        <end position="282"/>
    </location>
</feature>
<reference evidence="8 9" key="1">
    <citation type="submission" date="2022-03" db="EMBL/GenBank/DDBJ databases">
        <authorList>
            <person name="He Y."/>
        </authorList>
    </citation>
    <scope>NUCLEOTIDE SEQUENCE [LARGE SCALE GENOMIC DNA]</scope>
    <source>
        <strain evidence="8 9">TK19116</strain>
    </source>
</reference>
<keyword evidence="2 6" id="KW-0067">ATP-binding</keyword>
<evidence type="ECO:0000256" key="5">
    <source>
        <dbReference type="ARBA" id="ARBA00023239"/>
    </source>
</evidence>
<dbReference type="Pfam" id="PF01256">
    <property type="entry name" value="Carb_kinase"/>
    <property type="match status" value="1"/>
</dbReference>
<feature type="binding site" evidence="6">
    <location>
        <position position="228"/>
    </location>
    <ligand>
        <name>(6S)-NADPHX</name>
        <dbReference type="ChEBI" id="CHEBI:64076"/>
    </ligand>
</feature>
<evidence type="ECO:0000259" key="7">
    <source>
        <dbReference type="PROSITE" id="PS51383"/>
    </source>
</evidence>
<dbReference type="PROSITE" id="PS01050">
    <property type="entry name" value="YJEF_C_2"/>
    <property type="match status" value="1"/>
</dbReference>
<keyword evidence="3 6" id="KW-0521">NADP</keyword>
<evidence type="ECO:0000313" key="9">
    <source>
        <dbReference type="Proteomes" id="UP001203945"/>
    </source>
</evidence>
<dbReference type="NCBIfam" id="TIGR00196">
    <property type="entry name" value="yjeF_cterm"/>
    <property type="match status" value="1"/>
</dbReference>
<accession>A0ABT1MSE0</accession>
<dbReference type="RefSeq" id="WP_255330227.1">
    <property type="nucleotide sequence ID" value="NZ_JAKZEU010000004.1"/>
</dbReference>
<evidence type="ECO:0000256" key="1">
    <source>
        <dbReference type="ARBA" id="ARBA00022741"/>
    </source>
</evidence>
<evidence type="ECO:0000256" key="2">
    <source>
        <dbReference type="ARBA" id="ARBA00022840"/>
    </source>
</evidence>
<dbReference type="InterPro" id="IPR029056">
    <property type="entry name" value="Ribokinase-like"/>
</dbReference>
<comment type="caution">
    <text evidence="8">The sequence shown here is derived from an EMBL/GenBank/DDBJ whole genome shotgun (WGS) entry which is preliminary data.</text>
</comment>
<feature type="binding site" evidence="6">
    <location>
        <position position="156"/>
    </location>
    <ligand>
        <name>(6S)-NADPHX</name>
        <dbReference type="ChEBI" id="CHEBI:64076"/>
    </ligand>
</feature>
<dbReference type="Gene3D" id="3.40.1190.20">
    <property type="match status" value="1"/>
</dbReference>
<dbReference type="EC" id="4.2.1.136" evidence="6"/>
<dbReference type="PANTHER" id="PTHR12592">
    <property type="entry name" value="ATP-DEPENDENT (S)-NAD(P)H-HYDRATE DEHYDRATASE FAMILY MEMBER"/>
    <property type="match status" value="1"/>
</dbReference>
<gene>
    <name evidence="6" type="primary">nnrD</name>
    <name evidence="8" type="ORF">MLD63_12375</name>
</gene>
<keyword evidence="4 6" id="KW-0520">NAD</keyword>
<evidence type="ECO:0000256" key="6">
    <source>
        <dbReference type="HAMAP-Rule" id="MF_01965"/>
    </source>
</evidence>
<name>A0ABT1MSE0_9RHOB</name>
<dbReference type="PANTHER" id="PTHR12592:SF0">
    <property type="entry name" value="ATP-DEPENDENT (S)-NAD(P)H-HYDRATE DEHYDRATASE"/>
    <property type="match status" value="1"/>
</dbReference>